<gene>
    <name evidence="3" type="ORF">D0544_14685</name>
</gene>
<dbReference type="PANTHER" id="PTHR30222:SF2">
    <property type="entry name" value="ABC TRANSPORTER SUBSTRATE-BINDING PROTEIN"/>
    <property type="match status" value="1"/>
</dbReference>
<dbReference type="SUPFAM" id="SSF53850">
    <property type="entry name" value="Periplasmic binding protein-like II"/>
    <property type="match status" value="1"/>
</dbReference>
<dbReference type="Gene3D" id="3.40.190.10">
    <property type="entry name" value="Periplasmic binding protein-like II"/>
    <property type="match status" value="2"/>
</dbReference>
<reference evidence="3 4" key="2">
    <citation type="submission" date="2018-12" db="EMBL/GenBank/DDBJ databases">
        <title>Simiduia agarivorans gen. nov., sp. nov., a marine, agarolytic bacterium isolated from shallow coastal water from Keelung, Taiwan.</title>
        <authorList>
            <person name="Shieh W.Y."/>
        </authorList>
    </citation>
    <scope>NUCLEOTIDE SEQUENCE [LARGE SCALE GENOMIC DNA]</scope>
    <source>
        <strain evidence="3 4">GTF-13</strain>
    </source>
</reference>
<name>A0A3P3VQI5_9GAMM</name>
<dbReference type="EMBL" id="QWEZ01000002">
    <property type="protein sequence ID" value="RRJ83083.1"/>
    <property type="molecule type" value="Genomic_DNA"/>
</dbReference>
<evidence type="ECO:0000256" key="2">
    <source>
        <dbReference type="SAM" id="SignalP"/>
    </source>
</evidence>
<dbReference type="PANTHER" id="PTHR30222">
    <property type="entry name" value="SPERMIDINE/PUTRESCINE-BINDING PERIPLASMIC PROTEIN"/>
    <property type="match status" value="1"/>
</dbReference>
<dbReference type="Proteomes" id="UP000280792">
    <property type="component" value="Unassembled WGS sequence"/>
</dbReference>
<comment type="caution">
    <text evidence="3">The sequence shown here is derived from an EMBL/GenBank/DDBJ whole genome shotgun (WGS) entry which is preliminary data.</text>
</comment>
<dbReference type="AlphaFoldDB" id="A0A3P3VQI5"/>
<keyword evidence="4" id="KW-1185">Reference proteome</keyword>
<dbReference type="Pfam" id="PF13416">
    <property type="entry name" value="SBP_bac_8"/>
    <property type="match status" value="1"/>
</dbReference>
<accession>A0A3P3VQI5</accession>
<organism evidence="3 4">
    <name type="scientific">Aestuariirhabdus litorea</name>
    <dbReference type="NCBI Taxonomy" id="2528527"/>
    <lineage>
        <taxon>Bacteria</taxon>
        <taxon>Pseudomonadati</taxon>
        <taxon>Pseudomonadota</taxon>
        <taxon>Gammaproteobacteria</taxon>
        <taxon>Oceanospirillales</taxon>
        <taxon>Aestuariirhabdaceae</taxon>
        <taxon>Aestuariirhabdus</taxon>
    </lineage>
</organism>
<keyword evidence="1 2" id="KW-0732">Signal</keyword>
<proteinExistence type="predicted"/>
<sequence length="354" mass="38712">MKKLVTRLPMAVAVAAASMTASAEDLTVVSWGGAYTASQVEAYHKPFTAQTGTNIISENYSGGIAEIKAQVEAGNVTWDVVDLEKADVIRACDEGLLVEINPDDLPKGDNGVAAVDDFVAGGLEDCGVANIVWGKIVAFDESQFSGKKPSKLVDFFNLKEFPGKRGLKKTPKVNLERALMADGVAGGEVYNVLSTPEGVERAFAKLDEIKEQVVWWEAGSQPVQLLADGEVSMTTAYNGRIYNASEVEGKPFKIIWDAQFAELDFFAIVKGTKNLDKAMEFLKFSTDTKRLADQTNYISYAPARKSSIALVSDKMMPHMATSPENFATAVPVDHVWWADHQDELNERFNAWLNK</sequence>
<evidence type="ECO:0000313" key="3">
    <source>
        <dbReference type="EMBL" id="RRJ83083.1"/>
    </source>
</evidence>
<protein>
    <submittedName>
        <fullName evidence="3">ABC transporter substrate-binding protein</fullName>
    </submittedName>
</protein>
<feature type="signal peptide" evidence="2">
    <location>
        <begin position="1"/>
        <end position="23"/>
    </location>
</feature>
<reference evidence="3 4" key="1">
    <citation type="submission" date="2018-08" db="EMBL/GenBank/DDBJ databases">
        <authorList>
            <person name="Khan S.A."/>
        </authorList>
    </citation>
    <scope>NUCLEOTIDE SEQUENCE [LARGE SCALE GENOMIC DNA]</scope>
    <source>
        <strain evidence="3 4">GTF-13</strain>
    </source>
</reference>
<dbReference type="InterPro" id="IPR006059">
    <property type="entry name" value="SBP"/>
</dbReference>
<dbReference type="CDD" id="cd13589">
    <property type="entry name" value="PBP2_polyamine_RpCGA009"/>
    <property type="match status" value="1"/>
</dbReference>
<evidence type="ECO:0000256" key="1">
    <source>
        <dbReference type="ARBA" id="ARBA00022729"/>
    </source>
</evidence>
<evidence type="ECO:0000313" key="4">
    <source>
        <dbReference type="Proteomes" id="UP000280792"/>
    </source>
</evidence>
<feature type="chain" id="PRO_5018081135" evidence="2">
    <location>
        <begin position="24"/>
        <end position="354"/>
    </location>
</feature>